<dbReference type="AlphaFoldDB" id="A0A6C0H6D9"/>
<dbReference type="NCBIfam" id="TIGR00628">
    <property type="entry name" value="ung"/>
    <property type="match status" value="1"/>
</dbReference>
<dbReference type="PROSITE" id="PS00130">
    <property type="entry name" value="U_DNA_GLYCOSYLASE"/>
    <property type="match status" value="1"/>
</dbReference>
<reference evidence="6" key="1">
    <citation type="journal article" date="2020" name="Nature">
        <title>Giant virus diversity and host interactions through global metagenomics.</title>
        <authorList>
            <person name="Schulz F."/>
            <person name="Roux S."/>
            <person name="Paez-Espino D."/>
            <person name="Jungbluth S."/>
            <person name="Walsh D.A."/>
            <person name="Denef V.J."/>
            <person name="McMahon K.D."/>
            <person name="Konstantinidis K.T."/>
            <person name="Eloe-Fadrosh E.A."/>
            <person name="Kyrpides N.C."/>
            <person name="Woyke T."/>
        </authorList>
    </citation>
    <scope>NUCLEOTIDE SEQUENCE</scope>
    <source>
        <strain evidence="6">GVMAG-M-3300023179-73</strain>
    </source>
</reference>
<comment type="similarity">
    <text evidence="1">Belongs to the uracil-DNA glycosylase (UDG) superfamily. UNG family.</text>
</comment>
<name>A0A6C0H6D9_9ZZZZ</name>
<evidence type="ECO:0000256" key="2">
    <source>
        <dbReference type="ARBA" id="ARBA00022763"/>
    </source>
</evidence>
<protein>
    <recommendedName>
        <fullName evidence="5">Uracil-DNA glycosylase-like domain-containing protein</fullName>
    </recommendedName>
</protein>
<dbReference type="SMART" id="SM00987">
    <property type="entry name" value="UreE_C"/>
    <property type="match status" value="1"/>
</dbReference>
<dbReference type="Pfam" id="PF03167">
    <property type="entry name" value="UDG"/>
    <property type="match status" value="1"/>
</dbReference>
<dbReference type="PANTHER" id="PTHR11264">
    <property type="entry name" value="URACIL-DNA GLYCOSYLASE"/>
    <property type="match status" value="1"/>
</dbReference>
<evidence type="ECO:0000313" key="6">
    <source>
        <dbReference type="EMBL" id="QHT76118.1"/>
    </source>
</evidence>
<sequence length="237" mass="27209">MNYDQEIVINDLLPVGWKQLFDSTILERTQQRLDEAIKQSKRESRNIFPYDPRDIFKVFKLCTLDDIRVVILGQDPYHNNARQANGIAFSVYPGVTIPPSLRNMFKEIQRVYPDTTNTHGDLTDWVKQGVFLLNTALTVVQGQPGSNMNIWSEFTDELFHILENKRNNKCVVYCLWGKFAESKRSLITNADSRILVCSHPSPLSAYKTDTPFMGSGIFKRINEINALNESIKWSSDS</sequence>
<dbReference type="Gene3D" id="3.40.470.10">
    <property type="entry name" value="Uracil-DNA glycosylase-like domain"/>
    <property type="match status" value="1"/>
</dbReference>
<dbReference type="EMBL" id="MN739889">
    <property type="protein sequence ID" value="QHT76118.1"/>
    <property type="molecule type" value="Genomic_DNA"/>
</dbReference>
<evidence type="ECO:0000256" key="4">
    <source>
        <dbReference type="ARBA" id="ARBA00023204"/>
    </source>
</evidence>
<dbReference type="SMART" id="SM00986">
    <property type="entry name" value="UDG"/>
    <property type="match status" value="1"/>
</dbReference>
<dbReference type="GO" id="GO:0097510">
    <property type="term" value="P:base-excision repair, AP site formation via deaminated base removal"/>
    <property type="evidence" value="ECO:0007669"/>
    <property type="project" value="TreeGrafter"/>
</dbReference>
<proteinExistence type="inferred from homology"/>
<keyword evidence="4" id="KW-0234">DNA repair</keyword>
<dbReference type="InterPro" id="IPR002043">
    <property type="entry name" value="UDG_fam1"/>
</dbReference>
<dbReference type="SUPFAM" id="SSF52141">
    <property type="entry name" value="Uracil-DNA glycosylase-like"/>
    <property type="match status" value="1"/>
</dbReference>
<dbReference type="PANTHER" id="PTHR11264:SF0">
    <property type="entry name" value="URACIL-DNA GLYCOSYLASE"/>
    <property type="match status" value="1"/>
</dbReference>
<keyword evidence="3" id="KW-0378">Hydrolase</keyword>
<organism evidence="6">
    <name type="scientific">viral metagenome</name>
    <dbReference type="NCBI Taxonomy" id="1070528"/>
    <lineage>
        <taxon>unclassified sequences</taxon>
        <taxon>metagenomes</taxon>
        <taxon>organismal metagenomes</taxon>
    </lineage>
</organism>
<dbReference type="NCBIfam" id="NF003592">
    <property type="entry name" value="PRK05254.1-5"/>
    <property type="match status" value="1"/>
</dbReference>
<evidence type="ECO:0000256" key="1">
    <source>
        <dbReference type="ARBA" id="ARBA00008184"/>
    </source>
</evidence>
<dbReference type="InterPro" id="IPR018085">
    <property type="entry name" value="Ura-DNA_Glyclase_AS"/>
</dbReference>
<evidence type="ECO:0000259" key="5">
    <source>
        <dbReference type="SMART" id="SM00986"/>
    </source>
</evidence>
<accession>A0A6C0H6D9</accession>
<evidence type="ECO:0000256" key="3">
    <source>
        <dbReference type="ARBA" id="ARBA00022801"/>
    </source>
</evidence>
<keyword evidence="2" id="KW-0227">DNA damage</keyword>
<dbReference type="CDD" id="cd10027">
    <property type="entry name" value="UDG-F1-like"/>
    <property type="match status" value="1"/>
</dbReference>
<feature type="domain" description="Uracil-DNA glycosylase-like" evidence="5">
    <location>
        <begin position="60"/>
        <end position="225"/>
    </location>
</feature>
<dbReference type="InterPro" id="IPR036895">
    <property type="entry name" value="Uracil-DNA_glycosylase-like_sf"/>
</dbReference>
<dbReference type="HAMAP" id="MF_00148">
    <property type="entry name" value="UDG"/>
    <property type="match status" value="1"/>
</dbReference>
<dbReference type="GO" id="GO:0004844">
    <property type="term" value="F:uracil DNA N-glycosylase activity"/>
    <property type="evidence" value="ECO:0007669"/>
    <property type="project" value="InterPro"/>
</dbReference>
<dbReference type="InterPro" id="IPR005122">
    <property type="entry name" value="Uracil-DNA_glycosylase-like"/>
</dbReference>